<proteinExistence type="predicted"/>
<sequence>MILSTQDTDPIHTGHGSYPYSNISQSSANGSRSKNHNVSPGTASLIHGFRCGLRLLQHLAEMTSPGAELP</sequence>
<protein>
    <submittedName>
        <fullName evidence="2">Uncharacterized protein</fullName>
    </submittedName>
</protein>
<feature type="compositionally biased region" description="Polar residues" evidence="1">
    <location>
        <begin position="19"/>
        <end position="41"/>
    </location>
</feature>
<comment type="caution">
    <text evidence="2">The sequence shown here is derived from an EMBL/GenBank/DDBJ whole genome shotgun (WGS) entry which is preliminary data.</text>
</comment>
<dbReference type="AlphaFoldDB" id="A0AAE1ANG3"/>
<reference evidence="2" key="1">
    <citation type="journal article" date="2023" name="G3 (Bethesda)">
        <title>A reference genome for the long-term kleptoplast-retaining sea slug Elysia crispata morphotype clarki.</title>
        <authorList>
            <person name="Eastman K.E."/>
            <person name="Pendleton A.L."/>
            <person name="Shaikh M.A."/>
            <person name="Suttiyut T."/>
            <person name="Ogas R."/>
            <person name="Tomko P."/>
            <person name="Gavelis G."/>
            <person name="Widhalm J.R."/>
            <person name="Wisecaver J.H."/>
        </authorList>
    </citation>
    <scope>NUCLEOTIDE SEQUENCE</scope>
    <source>
        <strain evidence="2">ECLA1</strain>
    </source>
</reference>
<organism evidence="2 3">
    <name type="scientific">Elysia crispata</name>
    <name type="common">lettuce slug</name>
    <dbReference type="NCBI Taxonomy" id="231223"/>
    <lineage>
        <taxon>Eukaryota</taxon>
        <taxon>Metazoa</taxon>
        <taxon>Spiralia</taxon>
        <taxon>Lophotrochozoa</taxon>
        <taxon>Mollusca</taxon>
        <taxon>Gastropoda</taxon>
        <taxon>Heterobranchia</taxon>
        <taxon>Euthyneura</taxon>
        <taxon>Panpulmonata</taxon>
        <taxon>Sacoglossa</taxon>
        <taxon>Placobranchoidea</taxon>
        <taxon>Plakobranchidae</taxon>
        <taxon>Elysia</taxon>
    </lineage>
</organism>
<dbReference type="Proteomes" id="UP001283361">
    <property type="component" value="Unassembled WGS sequence"/>
</dbReference>
<feature type="region of interest" description="Disordered" evidence="1">
    <location>
        <begin position="1"/>
        <end position="41"/>
    </location>
</feature>
<evidence type="ECO:0000313" key="3">
    <source>
        <dbReference type="Proteomes" id="UP001283361"/>
    </source>
</evidence>
<evidence type="ECO:0000256" key="1">
    <source>
        <dbReference type="SAM" id="MobiDB-lite"/>
    </source>
</evidence>
<dbReference type="EMBL" id="JAWDGP010001500">
    <property type="protein sequence ID" value="KAK3790938.1"/>
    <property type="molecule type" value="Genomic_DNA"/>
</dbReference>
<accession>A0AAE1ANG3</accession>
<keyword evidence="3" id="KW-1185">Reference proteome</keyword>
<name>A0AAE1ANG3_9GAST</name>
<gene>
    <name evidence="2" type="ORF">RRG08_053261</name>
</gene>
<evidence type="ECO:0000313" key="2">
    <source>
        <dbReference type="EMBL" id="KAK3790938.1"/>
    </source>
</evidence>